<evidence type="ECO:0000313" key="2">
    <source>
        <dbReference type="EMBL" id="PZQ49276.1"/>
    </source>
</evidence>
<reference evidence="2 3" key="1">
    <citation type="submission" date="2017-08" db="EMBL/GenBank/DDBJ databases">
        <title>Infants hospitalized years apart are colonized by the same room-sourced microbial strains.</title>
        <authorList>
            <person name="Brooks B."/>
            <person name="Olm M.R."/>
            <person name="Firek B.A."/>
            <person name="Baker R."/>
            <person name="Thomas B.C."/>
            <person name="Morowitz M.J."/>
            <person name="Banfield J.F."/>
        </authorList>
    </citation>
    <scope>NUCLEOTIDE SEQUENCE [LARGE SCALE GENOMIC DNA]</scope>
    <source>
        <strain evidence="2">S2_005_002_R2_34</strain>
    </source>
</reference>
<accession>A0A2W5N6Z7</accession>
<proteinExistence type="predicted"/>
<feature type="signal peptide" evidence="1">
    <location>
        <begin position="1"/>
        <end position="25"/>
    </location>
</feature>
<gene>
    <name evidence="2" type="ORF">DI556_12050</name>
</gene>
<evidence type="ECO:0000313" key="3">
    <source>
        <dbReference type="Proteomes" id="UP000249185"/>
    </source>
</evidence>
<evidence type="ECO:0008006" key="4">
    <source>
        <dbReference type="Google" id="ProtNLM"/>
    </source>
</evidence>
<keyword evidence="1" id="KW-0732">Signal</keyword>
<dbReference type="EMBL" id="QFPW01000008">
    <property type="protein sequence ID" value="PZQ49276.1"/>
    <property type="molecule type" value="Genomic_DNA"/>
</dbReference>
<protein>
    <recommendedName>
        <fullName evidence="4">Lipoprotein</fullName>
    </recommendedName>
</protein>
<feature type="chain" id="PRO_5016002576" description="Lipoprotein" evidence="1">
    <location>
        <begin position="26"/>
        <end position="93"/>
    </location>
</feature>
<sequence length="93" mass="9500">MERSVTRMIALGLVAAAPLLAAACAAPPTNMSAIEAEVNTDLAQAGINGVDVTTLTLKQLQEIKLVTGSGGDRQEVQNQINAILGRAPGSQSS</sequence>
<dbReference type="Proteomes" id="UP000249185">
    <property type="component" value="Unassembled WGS sequence"/>
</dbReference>
<name>A0A2W5N6Z7_RHOSU</name>
<evidence type="ECO:0000256" key="1">
    <source>
        <dbReference type="SAM" id="SignalP"/>
    </source>
</evidence>
<comment type="caution">
    <text evidence="2">The sequence shown here is derived from an EMBL/GenBank/DDBJ whole genome shotgun (WGS) entry which is preliminary data.</text>
</comment>
<organism evidence="2 3">
    <name type="scientific">Rhodovulum sulfidophilum</name>
    <name type="common">Rhodobacter sulfidophilus</name>
    <dbReference type="NCBI Taxonomy" id="35806"/>
    <lineage>
        <taxon>Bacteria</taxon>
        <taxon>Pseudomonadati</taxon>
        <taxon>Pseudomonadota</taxon>
        <taxon>Alphaproteobacteria</taxon>
        <taxon>Rhodobacterales</taxon>
        <taxon>Paracoccaceae</taxon>
        <taxon>Rhodovulum</taxon>
    </lineage>
</organism>
<dbReference type="PROSITE" id="PS51257">
    <property type="entry name" value="PROKAR_LIPOPROTEIN"/>
    <property type="match status" value="1"/>
</dbReference>
<dbReference type="AlphaFoldDB" id="A0A2W5N6Z7"/>